<protein>
    <submittedName>
        <fullName evidence="1">Uncharacterized protein</fullName>
    </submittedName>
</protein>
<dbReference type="RefSeq" id="XP_053590316.1">
    <property type="nucleotide sequence ID" value="XM_053726122.1"/>
</dbReference>
<evidence type="ECO:0000313" key="1">
    <source>
        <dbReference type="EMBL" id="KAF1767380.1"/>
    </source>
</evidence>
<comment type="caution">
    <text evidence="1">The sequence shown here is derived from an EMBL/GenBank/DDBJ whole genome shotgun (WGS) entry which is preliminary data.</text>
</comment>
<dbReference type="Proteomes" id="UP000483820">
    <property type="component" value="Chromosome II"/>
</dbReference>
<dbReference type="PANTHER" id="PTHR31379">
    <property type="entry name" value="F-BOX C PROTEIN-RELATED-RELATED"/>
    <property type="match status" value="1"/>
</dbReference>
<gene>
    <name evidence="1" type="ORF">GCK72_007339</name>
</gene>
<proteinExistence type="predicted"/>
<organism evidence="1 2">
    <name type="scientific">Caenorhabditis remanei</name>
    <name type="common">Caenorhabditis vulgaris</name>
    <dbReference type="NCBI Taxonomy" id="31234"/>
    <lineage>
        <taxon>Eukaryota</taxon>
        <taxon>Metazoa</taxon>
        <taxon>Ecdysozoa</taxon>
        <taxon>Nematoda</taxon>
        <taxon>Chromadorea</taxon>
        <taxon>Rhabditida</taxon>
        <taxon>Rhabditina</taxon>
        <taxon>Rhabditomorpha</taxon>
        <taxon>Rhabditoidea</taxon>
        <taxon>Rhabditidae</taxon>
        <taxon>Peloderinae</taxon>
        <taxon>Caenorhabditis</taxon>
    </lineage>
</organism>
<sequence>MNDKIEFDFQPGEIIPKRVENENKLGVPYNLDQYGFQAPETYILEAGDVPLVDVNGELLRLDTDLVEDIEKRILRNYESALALKNKQIAYHRHSLLPFHYRRHNLSPPYTCYIQLTVSSKGTKKQIQRYMYTKRLHEAAKQLNTILFGGRQGVIQVRDFSMPWCSMLRLPVGFKIRVKCIENVMDMSLRYNQILSLIDSSSFPLNKVTIFAIFEADIGVNDFHLPAIRSAKLLKIKDGSYQADLPLLLRTLPNQTVILIYSIITFQADEYFALARSWLNDKRPVGTCYFFPILEEEIVRELVRLIRTRMENAKRTKRCVTVSMGHENRLEVFYVPAKTHRNPEVRRSLYKWVLNMRVVRVR</sequence>
<dbReference type="Pfam" id="PF12078">
    <property type="entry name" value="DUF3557"/>
    <property type="match status" value="1"/>
</dbReference>
<dbReference type="AlphaFoldDB" id="A0A6A5HH42"/>
<dbReference type="KEGG" id="crq:GCK72_007339"/>
<name>A0A6A5HH42_CAERE</name>
<dbReference type="PANTHER" id="PTHR31379:SF1">
    <property type="entry name" value="F-BOX C PROTEIN-RELATED"/>
    <property type="match status" value="1"/>
</dbReference>
<evidence type="ECO:0000313" key="2">
    <source>
        <dbReference type="Proteomes" id="UP000483820"/>
    </source>
</evidence>
<dbReference type="GeneID" id="78774343"/>
<dbReference type="CTD" id="78774343"/>
<dbReference type="EMBL" id="WUAV01000002">
    <property type="protein sequence ID" value="KAF1767380.1"/>
    <property type="molecule type" value="Genomic_DNA"/>
</dbReference>
<reference evidence="1 2" key="1">
    <citation type="submission" date="2019-12" db="EMBL/GenBank/DDBJ databases">
        <title>Chromosome-level assembly of the Caenorhabditis remanei genome.</title>
        <authorList>
            <person name="Teterina A.A."/>
            <person name="Willis J.H."/>
            <person name="Phillips P.C."/>
        </authorList>
    </citation>
    <scope>NUCLEOTIDE SEQUENCE [LARGE SCALE GENOMIC DNA]</scope>
    <source>
        <strain evidence="1 2">PX506</strain>
        <tissue evidence="1">Whole organism</tissue>
    </source>
</reference>
<dbReference type="InterPro" id="IPR021942">
    <property type="entry name" value="DUF3557"/>
</dbReference>
<accession>A0A6A5HH42</accession>